<dbReference type="SMART" id="SM00850">
    <property type="entry name" value="LytTR"/>
    <property type="match status" value="1"/>
</dbReference>
<feature type="transmembrane region" description="Helical" evidence="1">
    <location>
        <begin position="100"/>
        <end position="120"/>
    </location>
</feature>
<feature type="transmembrane region" description="Helical" evidence="1">
    <location>
        <begin position="73"/>
        <end position="94"/>
    </location>
</feature>
<gene>
    <name evidence="3" type="ORF">P7228_07430</name>
</gene>
<protein>
    <submittedName>
        <fullName evidence="3">LytTR family DNA-binding domain-containing protein</fullName>
    </submittedName>
</protein>
<dbReference type="Pfam" id="PF04397">
    <property type="entry name" value="LytTR"/>
    <property type="match status" value="1"/>
</dbReference>
<keyword evidence="3" id="KW-0238">DNA-binding</keyword>
<sequence length="224" mass="24220">MNALLIRYEGYDPLLRLVLAMGVAVILNALYCLAYTYSAGHPETLTEAFWWGVINIAPWIAAVELGRQVTRKLMVGLVILAAAAISLALGAMIGGELPDGFAIIRRIPGAAATIAVLAVLELWRSHRVSQQAAATTATAESLSCDWARAAGNYVELHARGRKPRLVRTTLASLVDETDASLLRVHRSFAVAPDHIARVERAHVRLRDGTRIPIGNAFRAPLDAL</sequence>
<keyword evidence="1" id="KW-1133">Transmembrane helix</keyword>
<feature type="domain" description="HTH LytTR-type" evidence="2">
    <location>
        <begin position="146"/>
        <end position="224"/>
    </location>
</feature>
<keyword evidence="4" id="KW-1185">Reference proteome</keyword>
<name>A0ABY8FVM3_9SPHN</name>
<evidence type="ECO:0000313" key="4">
    <source>
        <dbReference type="Proteomes" id="UP001215827"/>
    </source>
</evidence>
<dbReference type="PROSITE" id="PS50930">
    <property type="entry name" value="HTH_LYTTR"/>
    <property type="match status" value="1"/>
</dbReference>
<dbReference type="RefSeq" id="WP_278017576.1">
    <property type="nucleotide sequence ID" value="NZ_CP121106.1"/>
</dbReference>
<feature type="transmembrane region" description="Helical" evidence="1">
    <location>
        <begin position="48"/>
        <end position="66"/>
    </location>
</feature>
<dbReference type="Gene3D" id="2.40.50.1020">
    <property type="entry name" value="LytTr DNA-binding domain"/>
    <property type="match status" value="1"/>
</dbReference>
<dbReference type="GO" id="GO:0003677">
    <property type="term" value="F:DNA binding"/>
    <property type="evidence" value="ECO:0007669"/>
    <property type="project" value="UniProtKB-KW"/>
</dbReference>
<keyword evidence="1" id="KW-0812">Transmembrane</keyword>
<organism evidence="3 4">
    <name type="scientific">Altererythrobacter arenosus</name>
    <dbReference type="NCBI Taxonomy" id="3032592"/>
    <lineage>
        <taxon>Bacteria</taxon>
        <taxon>Pseudomonadati</taxon>
        <taxon>Pseudomonadota</taxon>
        <taxon>Alphaproteobacteria</taxon>
        <taxon>Sphingomonadales</taxon>
        <taxon>Erythrobacteraceae</taxon>
        <taxon>Altererythrobacter</taxon>
    </lineage>
</organism>
<evidence type="ECO:0000259" key="2">
    <source>
        <dbReference type="PROSITE" id="PS50930"/>
    </source>
</evidence>
<proteinExistence type="predicted"/>
<dbReference type="InterPro" id="IPR007492">
    <property type="entry name" value="LytTR_DNA-bd_dom"/>
</dbReference>
<evidence type="ECO:0000256" key="1">
    <source>
        <dbReference type="SAM" id="Phobius"/>
    </source>
</evidence>
<evidence type="ECO:0000313" key="3">
    <source>
        <dbReference type="EMBL" id="WFL78887.1"/>
    </source>
</evidence>
<reference evidence="3 4" key="1">
    <citation type="submission" date="2023-03" db="EMBL/GenBank/DDBJ databases">
        <title>Altererythrobacter sp. CAU 1644 isolated from sand.</title>
        <authorList>
            <person name="Kim W."/>
        </authorList>
    </citation>
    <scope>NUCLEOTIDE SEQUENCE [LARGE SCALE GENOMIC DNA]</scope>
    <source>
        <strain evidence="3 4">CAU 1644</strain>
    </source>
</reference>
<accession>A0ABY8FVM3</accession>
<keyword evidence="1" id="KW-0472">Membrane</keyword>
<dbReference type="Proteomes" id="UP001215827">
    <property type="component" value="Chromosome"/>
</dbReference>
<feature type="transmembrane region" description="Helical" evidence="1">
    <location>
        <begin position="14"/>
        <end position="36"/>
    </location>
</feature>
<dbReference type="EMBL" id="CP121106">
    <property type="protein sequence ID" value="WFL78887.1"/>
    <property type="molecule type" value="Genomic_DNA"/>
</dbReference>